<dbReference type="Proteomes" id="UP000183413">
    <property type="component" value="Unassembled WGS sequence"/>
</dbReference>
<reference evidence="2 3" key="1">
    <citation type="submission" date="2016-10" db="EMBL/GenBank/DDBJ databases">
        <authorList>
            <person name="de Groot N.N."/>
        </authorList>
    </citation>
    <scope>NUCLEOTIDE SEQUENCE [LARGE SCALE GENOMIC DNA]</scope>
    <source>
        <strain evidence="2 3">DSM 43067</strain>
    </source>
</reference>
<dbReference type="EMBL" id="FOVH01000007">
    <property type="protein sequence ID" value="SFO58510.1"/>
    <property type="molecule type" value="Genomic_DNA"/>
</dbReference>
<name>A0A1I5IE42_9ACTN</name>
<organism evidence="2 3">
    <name type="scientific">Actinomadura madurae</name>
    <dbReference type="NCBI Taxonomy" id="1993"/>
    <lineage>
        <taxon>Bacteria</taxon>
        <taxon>Bacillati</taxon>
        <taxon>Actinomycetota</taxon>
        <taxon>Actinomycetes</taxon>
        <taxon>Streptosporangiales</taxon>
        <taxon>Thermomonosporaceae</taxon>
        <taxon>Actinomadura</taxon>
    </lineage>
</organism>
<dbReference type="RefSeq" id="WP_021595046.1">
    <property type="nucleotide sequence ID" value="NZ_CP083237.1"/>
</dbReference>
<dbReference type="GeneID" id="99649376"/>
<evidence type="ECO:0000256" key="1">
    <source>
        <dbReference type="SAM" id="MobiDB-lite"/>
    </source>
</evidence>
<accession>A0A1I5IE42</accession>
<dbReference type="STRING" id="1993.SAMN04489713_107274"/>
<sequence length="44" mass="4976">MGDSKRSVELNSQSWNISDEAENAEYDAVENAEDAEFSHLYARP</sequence>
<proteinExistence type="predicted"/>
<protein>
    <submittedName>
        <fullName evidence="2">Uncharacterized protein</fullName>
    </submittedName>
</protein>
<dbReference type="InParanoid" id="A0A1I5IE42"/>
<evidence type="ECO:0000313" key="3">
    <source>
        <dbReference type="Proteomes" id="UP000183413"/>
    </source>
</evidence>
<evidence type="ECO:0000313" key="2">
    <source>
        <dbReference type="EMBL" id="SFO58510.1"/>
    </source>
</evidence>
<gene>
    <name evidence="2" type="ORF">SAMN04489713_107274</name>
</gene>
<feature type="region of interest" description="Disordered" evidence="1">
    <location>
        <begin position="1"/>
        <end position="22"/>
    </location>
</feature>
<dbReference type="AlphaFoldDB" id="A0A1I5IE42"/>
<keyword evidence="3" id="KW-1185">Reference proteome</keyword>